<dbReference type="PANTHER" id="PTHR37299:SF1">
    <property type="entry name" value="STAGE 0 SPORULATION PROTEIN A HOMOLOG"/>
    <property type="match status" value="1"/>
</dbReference>
<dbReference type="SUPFAM" id="SSF52172">
    <property type="entry name" value="CheY-like"/>
    <property type="match status" value="1"/>
</dbReference>
<dbReference type="InterPro" id="IPR011006">
    <property type="entry name" value="CheY-like_superfamily"/>
</dbReference>
<name>A0A1H6A6P8_9BACT</name>
<evidence type="ECO:0000313" key="5">
    <source>
        <dbReference type="Proteomes" id="UP000236736"/>
    </source>
</evidence>
<dbReference type="SMART" id="SM00850">
    <property type="entry name" value="LytTR"/>
    <property type="match status" value="1"/>
</dbReference>
<protein>
    <submittedName>
        <fullName evidence="4">Two component transcriptional regulator, LytTR family</fullName>
    </submittedName>
</protein>
<feature type="domain" description="HTH LytTR-type" evidence="3">
    <location>
        <begin position="148"/>
        <end position="251"/>
    </location>
</feature>
<gene>
    <name evidence="4" type="ORF">SAMN03080598_03958</name>
</gene>
<sequence length="251" mass="28933">MKAKLNVVIVEDEFHSRETLKSFLKEYCPEVDVKDTAATVDEAVEKIAQLRPELVFMDIELQTGTGFDVLQKVRHLDFHLIFTTAFEHYAIKAIKFSSIDYLLKPIDLEELIASVQKAKKLTESESRQNLLENLLSNMQSSTSENRKICLSTSEGVEFIPTREILFCEANGSYTDFHLTDRRKLIVSKNLKEYENMLQDCNFMRVHNSFLINLGEVKKYVRAEGGYIVMNNDKQVSISPGKRDDFLKRMGF</sequence>
<reference evidence="5" key="1">
    <citation type="submission" date="2016-10" db="EMBL/GenBank/DDBJ databases">
        <authorList>
            <person name="Varghese N."/>
            <person name="Submissions S."/>
        </authorList>
    </citation>
    <scope>NUCLEOTIDE SEQUENCE [LARGE SCALE GENOMIC DNA]</scope>
    <source>
        <strain evidence="5">DSM 17298</strain>
    </source>
</reference>
<dbReference type="Proteomes" id="UP000236736">
    <property type="component" value="Unassembled WGS sequence"/>
</dbReference>
<dbReference type="STRING" id="1120964.GCA_001313265_06839"/>
<dbReference type="AlphaFoldDB" id="A0A1H6A6P8"/>
<organism evidence="4 5">
    <name type="scientific">Algoriphagus boritolerans DSM 17298 = JCM 18970</name>
    <dbReference type="NCBI Taxonomy" id="1120964"/>
    <lineage>
        <taxon>Bacteria</taxon>
        <taxon>Pseudomonadati</taxon>
        <taxon>Bacteroidota</taxon>
        <taxon>Cytophagia</taxon>
        <taxon>Cytophagales</taxon>
        <taxon>Cyclobacteriaceae</taxon>
        <taxon>Algoriphagus</taxon>
    </lineage>
</organism>
<evidence type="ECO:0000259" key="2">
    <source>
        <dbReference type="PROSITE" id="PS50110"/>
    </source>
</evidence>
<keyword evidence="1" id="KW-0597">Phosphoprotein</keyword>
<dbReference type="Gene3D" id="2.40.50.1020">
    <property type="entry name" value="LytTr DNA-binding domain"/>
    <property type="match status" value="1"/>
</dbReference>
<keyword evidence="5" id="KW-1185">Reference proteome</keyword>
<dbReference type="EMBL" id="FNVR01000038">
    <property type="protein sequence ID" value="SEG44413.1"/>
    <property type="molecule type" value="Genomic_DNA"/>
</dbReference>
<dbReference type="OrthoDB" id="1646880at2"/>
<feature type="modified residue" description="4-aspartylphosphate" evidence="1">
    <location>
        <position position="58"/>
    </location>
</feature>
<dbReference type="InterPro" id="IPR001789">
    <property type="entry name" value="Sig_transdc_resp-reg_receiver"/>
</dbReference>
<dbReference type="GO" id="GO:0000156">
    <property type="term" value="F:phosphorelay response regulator activity"/>
    <property type="evidence" value="ECO:0007669"/>
    <property type="project" value="InterPro"/>
</dbReference>
<dbReference type="InterPro" id="IPR007492">
    <property type="entry name" value="LytTR_DNA-bd_dom"/>
</dbReference>
<feature type="domain" description="Response regulatory" evidence="2">
    <location>
        <begin position="6"/>
        <end position="119"/>
    </location>
</feature>
<evidence type="ECO:0000256" key="1">
    <source>
        <dbReference type="PROSITE-ProRule" id="PRU00169"/>
    </source>
</evidence>
<dbReference type="GO" id="GO:0003677">
    <property type="term" value="F:DNA binding"/>
    <property type="evidence" value="ECO:0007669"/>
    <property type="project" value="InterPro"/>
</dbReference>
<dbReference type="PANTHER" id="PTHR37299">
    <property type="entry name" value="TRANSCRIPTIONAL REGULATOR-RELATED"/>
    <property type="match status" value="1"/>
</dbReference>
<dbReference type="InterPro" id="IPR046947">
    <property type="entry name" value="LytR-like"/>
</dbReference>
<accession>A0A1H6A6P8</accession>
<proteinExistence type="predicted"/>
<dbReference type="Pfam" id="PF00072">
    <property type="entry name" value="Response_reg"/>
    <property type="match status" value="1"/>
</dbReference>
<dbReference type="Gene3D" id="3.40.50.2300">
    <property type="match status" value="1"/>
</dbReference>
<dbReference type="RefSeq" id="WP_103926516.1">
    <property type="nucleotide sequence ID" value="NZ_FNVR01000038.1"/>
</dbReference>
<dbReference type="PROSITE" id="PS50930">
    <property type="entry name" value="HTH_LYTTR"/>
    <property type="match status" value="1"/>
</dbReference>
<evidence type="ECO:0000259" key="3">
    <source>
        <dbReference type="PROSITE" id="PS50930"/>
    </source>
</evidence>
<dbReference type="SMART" id="SM00448">
    <property type="entry name" value="REC"/>
    <property type="match status" value="1"/>
</dbReference>
<dbReference type="Pfam" id="PF04397">
    <property type="entry name" value="LytTR"/>
    <property type="match status" value="1"/>
</dbReference>
<evidence type="ECO:0000313" key="4">
    <source>
        <dbReference type="EMBL" id="SEG44413.1"/>
    </source>
</evidence>
<dbReference type="PROSITE" id="PS50110">
    <property type="entry name" value="RESPONSE_REGULATORY"/>
    <property type="match status" value="1"/>
</dbReference>